<name>A0AAQ0AQ14_9PSED</name>
<gene>
    <name evidence="1" type="ORF">HLB40_01130</name>
</gene>
<dbReference type="GeneID" id="61647924"/>
<dbReference type="Proteomes" id="UP000516316">
    <property type="component" value="Chromosome"/>
</dbReference>
<protein>
    <submittedName>
        <fullName evidence="1">Uncharacterized protein</fullName>
    </submittedName>
</protein>
<dbReference type="AlphaFoldDB" id="A0AAQ0AQ14"/>
<organism evidence="1 2">
    <name type="scientific">Pseudomonas chlororaphis</name>
    <dbReference type="NCBI Taxonomy" id="587753"/>
    <lineage>
        <taxon>Bacteria</taxon>
        <taxon>Pseudomonadati</taxon>
        <taxon>Pseudomonadota</taxon>
        <taxon>Gammaproteobacteria</taxon>
        <taxon>Pseudomonadales</taxon>
        <taxon>Pseudomonadaceae</taxon>
        <taxon>Pseudomonas</taxon>
    </lineage>
</organism>
<accession>A0AAQ0AQ14</accession>
<dbReference type="RefSeq" id="WP_138984947.1">
    <property type="nucleotide sequence ID" value="NZ_CP025309.1"/>
</dbReference>
<reference evidence="1 2" key="1">
    <citation type="submission" date="2020-09" db="EMBL/GenBank/DDBJ databases">
        <title>The Genome Sequence of Pseudomonas chlororaphis strain Qlu-1 - A phenazine-derivative-producing strain.</title>
        <authorList>
            <person name="Li L."/>
            <person name="Liu K."/>
        </authorList>
    </citation>
    <scope>NUCLEOTIDE SEQUENCE [LARGE SCALE GENOMIC DNA]</scope>
    <source>
        <strain evidence="2">qlu-1</strain>
    </source>
</reference>
<dbReference type="EMBL" id="CP061079">
    <property type="protein sequence ID" value="QNR48131.1"/>
    <property type="molecule type" value="Genomic_DNA"/>
</dbReference>
<sequence length="103" mass="11720">MKDFYVIAKKDLEPNLPHSTDWPKIIAYSYEDEKLLFLAGKGHGISGFELPVSETGASDWTDLFLELNATWIPDLLKNSNFSCLDDFLKSLKKLNIPIEKMQA</sequence>
<evidence type="ECO:0000313" key="1">
    <source>
        <dbReference type="EMBL" id="QNR48131.1"/>
    </source>
</evidence>
<evidence type="ECO:0000313" key="2">
    <source>
        <dbReference type="Proteomes" id="UP000516316"/>
    </source>
</evidence>
<proteinExistence type="predicted"/>